<dbReference type="FunFam" id="3.40.640.10:FF:000033">
    <property type="entry name" value="Aspartate aminotransferase"/>
    <property type="match status" value="1"/>
</dbReference>
<feature type="domain" description="Aminotransferase class I/classII large" evidence="7">
    <location>
        <begin position="33"/>
        <end position="371"/>
    </location>
</feature>
<dbReference type="InterPro" id="IPR050596">
    <property type="entry name" value="AspAT/PAT-like"/>
</dbReference>
<evidence type="ECO:0000313" key="9">
    <source>
        <dbReference type="Proteomes" id="UP000823824"/>
    </source>
</evidence>
<dbReference type="InterPro" id="IPR004838">
    <property type="entry name" value="NHTrfase_class1_PyrdxlP-BS"/>
</dbReference>
<dbReference type="Gene3D" id="3.40.640.10">
    <property type="entry name" value="Type I PLP-dependent aspartate aminotransferase-like (Major domain)"/>
    <property type="match status" value="1"/>
</dbReference>
<dbReference type="InterPro" id="IPR015422">
    <property type="entry name" value="PyrdxlP-dep_Trfase_small"/>
</dbReference>
<dbReference type="InterPro" id="IPR004839">
    <property type="entry name" value="Aminotransferase_I/II_large"/>
</dbReference>
<dbReference type="PANTHER" id="PTHR46383">
    <property type="entry name" value="ASPARTATE AMINOTRANSFERASE"/>
    <property type="match status" value="1"/>
</dbReference>
<dbReference type="Gene3D" id="3.90.1150.10">
    <property type="entry name" value="Aspartate Aminotransferase, domain 1"/>
    <property type="match status" value="1"/>
</dbReference>
<keyword evidence="5" id="KW-0663">Pyridoxal phosphate</keyword>
<reference evidence="8" key="1">
    <citation type="journal article" date="2021" name="PeerJ">
        <title>Extensive microbial diversity within the chicken gut microbiome revealed by metagenomics and culture.</title>
        <authorList>
            <person name="Gilroy R."/>
            <person name="Ravi A."/>
            <person name="Getino M."/>
            <person name="Pursley I."/>
            <person name="Horton D.L."/>
            <person name="Alikhan N.F."/>
            <person name="Baker D."/>
            <person name="Gharbi K."/>
            <person name="Hall N."/>
            <person name="Watson M."/>
            <person name="Adriaenssens E.M."/>
            <person name="Foster-Nyarko E."/>
            <person name="Jarju S."/>
            <person name="Secka A."/>
            <person name="Antonio M."/>
            <person name="Oren A."/>
            <person name="Chaudhuri R.R."/>
            <person name="La Ragione R."/>
            <person name="Hildebrand F."/>
            <person name="Pallen M.J."/>
        </authorList>
    </citation>
    <scope>NUCLEOTIDE SEQUENCE</scope>
    <source>
        <strain evidence="8">ChiBcec18-1249</strain>
    </source>
</reference>
<accession>A0A9D2RS48</accession>
<dbReference type="Proteomes" id="UP000823824">
    <property type="component" value="Unassembled WGS sequence"/>
</dbReference>
<evidence type="ECO:0000256" key="2">
    <source>
        <dbReference type="ARBA" id="ARBA00007441"/>
    </source>
</evidence>
<evidence type="ECO:0000313" key="8">
    <source>
        <dbReference type="EMBL" id="HJB14030.1"/>
    </source>
</evidence>
<organism evidence="8 9">
    <name type="scientific">Candidatus Oscillibacter excrementigallinarum</name>
    <dbReference type="NCBI Taxonomy" id="2838716"/>
    <lineage>
        <taxon>Bacteria</taxon>
        <taxon>Bacillati</taxon>
        <taxon>Bacillota</taxon>
        <taxon>Clostridia</taxon>
        <taxon>Eubacteriales</taxon>
        <taxon>Oscillospiraceae</taxon>
        <taxon>Oscillibacter</taxon>
    </lineage>
</organism>
<reference evidence="8" key="2">
    <citation type="submission" date="2021-04" db="EMBL/GenBank/DDBJ databases">
        <authorList>
            <person name="Gilroy R."/>
        </authorList>
    </citation>
    <scope>NUCLEOTIDE SEQUENCE</scope>
    <source>
        <strain evidence="8">ChiBcec18-1249</strain>
    </source>
</reference>
<dbReference type="GO" id="GO:0008483">
    <property type="term" value="F:transaminase activity"/>
    <property type="evidence" value="ECO:0007669"/>
    <property type="project" value="UniProtKB-KW"/>
</dbReference>
<keyword evidence="4 6" id="KW-0808">Transferase</keyword>
<evidence type="ECO:0000256" key="1">
    <source>
        <dbReference type="ARBA" id="ARBA00001933"/>
    </source>
</evidence>
<dbReference type="GO" id="GO:0006520">
    <property type="term" value="P:amino acid metabolic process"/>
    <property type="evidence" value="ECO:0007669"/>
    <property type="project" value="InterPro"/>
</dbReference>
<dbReference type="PROSITE" id="PS00105">
    <property type="entry name" value="AA_TRANSFER_CLASS_1"/>
    <property type="match status" value="1"/>
</dbReference>
<sequence>MDLTLNRDVMNVELSGIRQFTYLVRDTPGACALTIGEPDLNTPDAIKEAAKAALDDNDTHYPPGNGYPYALEAISKFEAEAHGLHYAPSEIILTVGATEALFAAFSTILNAGDEVIIPTPAFGLYEALVQLQGGVPVSLPTEHNHFQIVPEELKAAITDKTKAIILTSPNNPTGCVYTKETLDAVHDILRDKPIFVLCDDVYRTLTYGEDYHSFAEYQDMRDRLIVINSFSKPYAMTGWRLGYCMADARLMDRIQVFHQYAVTSVPAFVQRACVKALETDTGEVVEIFRKRRDYVYQRLVDMGLDVEKPEGAFYMFVDIRKFGMDSNTFCTRMLKEGLVGVIPGIHFGTEGFMRLSYCYSDADLKEGLDRIEKFIKSL</sequence>
<comment type="cofactor">
    <cofactor evidence="1 6">
        <name>pyridoxal 5'-phosphate</name>
        <dbReference type="ChEBI" id="CHEBI:597326"/>
    </cofactor>
</comment>
<evidence type="ECO:0000256" key="5">
    <source>
        <dbReference type="ARBA" id="ARBA00022898"/>
    </source>
</evidence>
<dbReference type="Pfam" id="PF00155">
    <property type="entry name" value="Aminotran_1_2"/>
    <property type="match status" value="1"/>
</dbReference>
<comment type="caution">
    <text evidence="8">The sequence shown here is derived from an EMBL/GenBank/DDBJ whole genome shotgun (WGS) entry which is preliminary data.</text>
</comment>
<dbReference type="InterPro" id="IPR015424">
    <property type="entry name" value="PyrdxlP-dep_Trfase"/>
</dbReference>
<evidence type="ECO:0000256" key="6">
    <source>
        <dbReference type="RuleBase" id="RU000481"/>
    </source>
</evidence>
<protein>
    <recommendedName>
        <fullName evidence="6">Aminotransferase</fullName>
        <ecNumber evidence="6">2.6.1.-</ecNumber>
    </recommendedName>
</protein>
<evidence type="ECO:0000256" key="4">
    <source>
        <dbReference type="ARBA" id="ARBA00022679"/>
    </source>
</evidence>
<evidence type="ECO:0000256" key="3">
    <source>
        <dbReference type="ARBA" id="ARBA00022576"/>
    </source>
</evidence>
<dbReference type="AlphaFoldDB" id="A0A9D2RS48"/>
<proteinExistence type="inferred from homology"/>
<dbReference type="InterPro" id="IPR015421">
    <property type="entry name" value="PyrdxlP-dep_Trfase_major"/>
</dbReference>
<gene>
    <name evidence="8" type="ORF">H9787_10015</name>
</gene>
<dbReference type="PANTHER" id="PTHR46383:SF1">
    <property type="entry name" value="ASPARTATE AMINOTRANSFERASE"/>
    <property type="match status" value="1"/>
</dbReference>
<name>A0A9D2RS48_9FIRM</name>
<dbReference type="EMBL" id="DWZJ01000090">
    <property type="protein sequence ID" value="HJB14030.1"/>
    <property type="molecule type" value="Genomic_DNA"/>
</dbReference>
<dbReference type="SUPFAM" id="SSF53383">
    <property type="entry name" value="PLP-dependent transferases"/>
    <property type="match status" value="1"/>
</dbReference>
<dbReference type="EC" id="2.6.1.-" evidence="6"/>
<dbReference type="GO" id="GO:0030170">
    <property type="term" value="F:pyridoxal phosphate binding"/>
    <property type="evidence" value="ECO:0007669"/>
    <property type="project" value="InterPro"/>
</dbReference>
<comment type="similarity">
    <text evidence="2 6">Belongs to the class-I pyridoxal-phosphate-dependent aminotransferase family.</text>
</comment>
<evidence type="ECO:0000259" key="7">
    <source>
        <dbReference type="Pfam" id="PF00155"/>
    </source>
</evidence>
<dbReference type="CDD" id="cd00609">
    <property type="entry name" value="AAT_like"/>
    <property type="match status" value="1"/>
</dbReference>
<keyword evidence="3 6" id="KW-0032">Aminotransferase</keyword>